<dbReference type="PANTHER" id="PTHR30408:SF12">
    <property type="entry name" value="TYPE I RESTRICTION ENZYME MJAVIII SPECIFICITY SUBUNIT"/>
    <property type="match status" value="1"/>
</dbReference>
<dbReference type="EMBL" id="BJYI01000005">
    <property type="protein sequence ID" value="GEN71476.1"/>
    <property type="molecule type" value="Genomic_DNA"/>
</dbReference>
<evidence type="ECO:0000256" key="2">
    <source>
        <dbReference type="ARBA" id="ARBA00022747"/>
    </source>
</evidence>
<organism evidence="6 7">
    <name type="scientific">Chryseobacterium lathyri</name>
    <dbReference type="NCBI Taxonomy" id="395933"/>
    <lineage>
        <taxon>Bacteria</taxon>
        <taxon>Pseudomonadati</taxon>
        <taxon>Bacteroidota</taxon>
        <taxon>Flavobacteriia</taxon>
        <taxon>Flavobacteriales</taxon>
        <taxon>Weeksellaceae</taxon>
        <taxon>Chryseobacterium group</taxon>
        <taxon>Chryseobacterium</taxon>
    </lineage>
</organism>
<evidence type="ECO:0000256" key="3">
    <source>
        <dbReference type="ARBA" id="ARBA00023125"/>
    </source>
</evidence>
<dbReference type="Proteomes" id="UP000321150">
    <property type="component" value="Unassembled WGS sequence"/>
</dbReference>
<dbReference type="InterPro" id="IPR000055">
    <property type="entry name" value="Restrct_endonuc_typeI_TRD"/>
</dbReference>
<dbReference type="GO" id="GO:0003677">
    <property type="term" value="F:DNA binding"/>
    <property type="evidence" value="ECO:0007669"/>
    <property type="project" value="UniProtKB-KW"/>
</dbReference>
<evidence type="ECO:0000256" key="1">
    <source>
        <dbReference type="ARBA" id="ARBA00010923"/>
    </source>
</evidence>
<feature type="domain" description="Type I restriction modification DNA specificity" evidence="5">
    <location>
        <begin position="1"/>
        <end position="171"/>
    </location>
</feature>
<name>A0A511Y8F4_9FLAO</name>
<accession>A0A511Y8F4</accession>
<gene>
    <name evidence="6" type="ORF">CLA01_15480</name>
</gene>
<keyword evidence="3" id="KW-0238">DNA-binding</keyword>
<dbReference type="RefSeq" id="WP_111954677.1">
    <property type="nucleotide sequence ID" value="NZ_BJYI01000005.1"/>
</dbReference>
<dbReference type="InterPro" id="IPR052021">
    <property type="entry name" value="Type-I_RS_S_subunit"/>
</dbReference>
<evidence type="ECO:0000259" key="5">
    <source>
        <dbReference type="Pfam" id="PF01420"/>
    </source>
</evidence>
<dbReference type="Pfam" id="PF01420">
    <property type="entry name" value="Methylase_S"/>
    <property type="match status" value="2"/>
</dbReference>
<evidence type="ECO:0000313" key="7">
    <source>
        <dbReference type="Proteomes" id="UP000321150"/>
    </source>
</evidence>
<sequence length="532" mass="60763">MEFVKLGFVCKLRNGYAFKSSNFTERGVPIIRISNINDHVVTPQNSVRTIYEKQFDNFKITNGDILIAMSGATTGKFGIYKSDEIAYQNQRVGCFKILDENRLNQDYLFQVLNTIKPIIETKANGGAQPNISSNSIEGIEIPLPALRDQIQIAEILTKAENLIQKRKESIKLLDNFLKSTFLEMFGDPVKNEKGWKYLSGEKYLTKITVGVVIKPASHYVDEGVIALRSLNIKPNRIDLSNLVYFSNSANESLLSKSILNEGDVVFVRTGLTGTAAIIPKELDGCNCIDLIITRPKENLINPRYLVFFFNSDIGKRIVSSNEVGGIQKHFNVSALKKLKIPIPPIELQNQFATIVEKVESLKKEYEASLQELENMYGTLSQKAFKGELNLSKVNLKSYKVELKTHVAGSLEPQIEVENLPVFSEKEKYIKDMSLDEYYGIPEEIIAKYGSIEEHHQNWEFLLKKFFHNSYVDLSKLEDIYHKLFYQGGHDFEFEDWKAFVFEELSKSKSFLKQKFNTKTNQLELLINEIKKP</sequence>
<keyword evidence="2" id="KW-0680">Restriction system</keyword>
<feature type="coiled-coil region" evidence="4">
    <location>
        <begin position="355"/>
        <end position="382"/>
    </location>
</feature>
<dbReference type="PANTHER" id="PTHR30408">
    <property type="entry name" value="TYPE-1 RESTRICTION ENZYME ECOKI SPECIFICITY PROTEIN"/>
    <property type="match status" value="1"/>
</dbReference>
<dbReference type="CDD" id="cd17278">
    <property type="entry name" value="RMtype1_S_LdeBORF1052P-TRD2-CR2"/>
    <property type="match status" value="1"/>
</dbReference>
<dbReference type="InterPro" id="IPR044946">
    <property type="entry name" value="Restrct_endonuc_typeI_TRD_sf"/>
</dbReference>
<comment type="similarity">
    <text evidence="1">Belongs to the type-I restriction system S methylase family.</text>
</comment>
<keyword evidence="4" id="KW-0175">Coiled coil</keyword>
<dbReference type="SUPFAM" id="SSF116734">
    <property type="entry name" value="DNA methylase specificity domain"/>
    <property type="match status" value="2"/>
</dbReference>
<protein>
    <recommendedName>
        <fullName evidence="5">Type I restriction modification DNA specificity domain-containing protein</fullName>
    </recommendedName>
</protein>
<dbReference type="OrthoDB" id="9816225at2"/>
<reference evidence="6 7" key="1">
    <citation type="submission" date="2019-07" db="EMBL/GenBank/DDBJ databases">
        <title>Whole genome shotgun sequence of Chryseobacterium lathyri NBRC 105250.</title>
        <authorList>
            <person name="Hosoyama A."/>
            <person name="Uohara A."/>
            <person name="Ohji S."/>
            <person name="Ichikawa N."/>
        </authorList>
    </citation>
    <scope>NUCLEOTIDE SEQUENCE [LARGE SCALE GENOMIC DNA]</scope>
    <source>
        <strain evidence="6 7">NBRC 105250</strain>
    </source>
</reference>
<proteinExistence type="inferred from homology"/>
<evidence type="ECO:0000313" key="6">
    <source>
        <dbReference type="EMBL" id="GEN71476.1"/>
    </source>
</evidence>
<feature type="domain" description="Type I restriction modification DNA specificity" evidence="5">
    <location>
        <begin position="255"/>
        <end position="366"/>
    </location>
</feature>
<dbReference type="GO" id="GO:0009307">
    <property type="term" value="P:DNA restriction-modification system"/>
    <property type="evidence" value="ECO:0007669"/>
    <property type="project" value="UniProtKB-KW"/>
</dbReference>
<evidence type="ECO:0000256" key="4">
    <source>
        <dbReference type="SAM" id="Coils"/>
    </source>
</evidence>
<dbReference type="AlphaFoldDB" id="A0A511Y8F4"/>
<comment type="caution">
    <text evidence="6">The sequence shown here is derived from an EMBL/GenBank/DDBJ whole genome shotgun (WGS) entry which is preliminary data.</text>
</comment>
<dbReference type="Gene3D" id="3.90.220.20">
    <property type="entry name" value="DNA methylase specificity domains"/>
    <property type="match status" value="2"/>
</dbReference>